<evidence type="ECO:0000256" key="1">
    <source>
        <dbReference type="SAM" id="MobiDB-lite"/>
    </source>
</evidence>
<feature type="region of interest" description="Disordered" evidence="1">
    <location>
        <begin position="70"/>
        <end position="113"/>
    </location>
</feature>
<keyword evidence="2" id="KW-1133">Transmembrane helix</keyword>
<name>A0A7S4FH52_9EUGL</name>
<keyword evidence="2" id="KW-0812">Transmembrane</keyword>
<dbReference type="AlphaFoldDB" id="A0A7S4FH52"/>
<protein>
    <submittedName>
        <fullName evidence="3">Uncharacterized protein</fullName>
    </submittedName>
</protein>
<reference evidence="3" key="1">
    <citation type="submission" date="2021-01" db="EMBL/GenBank/DDBJ databases">
        <authorList>
            <person name="Corre E."/>
            <person name="Pelletier E."/>
            <person name="Niang G."/>
            <person name="Scheremetjew M."/>
            <person name="Finn R."/>
            <person name="Kale V."/>
            <person name="Holt S."/>
            <person name="Cochrane G."/>
            <person name="Meng A."/>
            <person name="Brown T."/>
            <person name="Cohen L."/>
        </authorList>
    </citation>
    <scope>NUCLEOTIDE SEQUENCE</scope>
    <source>
        <strain evidence="3">CCMP1594</strain>
    </source>
</reference>
<proteinExistence type="predicted"/>
<organism evidence="3">
    <name type="scientific">Eutreptiella gymnastica</name>
    <dbReference type="NCBI Taxonomy" id="73025"/>
    <lineage>
        <taxon>Eukaryota</taxon>
        <taxon>Discoba</taxon>
        <taxon>Euglenozoa</taxon>
        <taxon>Euglenida</taxon>
        <taxon>Spirocuta</taxon>
        <taxon>Euglenophyceae</taxon>
        <taxon>Eutreptiales</taxon>
        <taxon>Eutreptiaceae</taxon>
        <taxon>Eutreptiella</taxon>
    </lineage>
</organism>
<accession>A0A7S4FH52</accession>
<evidence type="ECO:0000256" key="2">
    <source>
        <dbReference type="SAM" id="Phobius"/>
    </source>
</evidence>
<gene>
    <name evidence="3" type="ORF">EGYM00163_LOCUS5419</name>
</gene>
<dbReference type="EMBL" id="HBJA01016808">
    <property type="protein sequence ID" value="CAE0794301.1"/>
    <property type="molecule type" value="Transcribed_RNA"/>
</dbReference>
<sequence length="462" mass="52418">MYLPNFVKPCILVVIATLWIFLFVHLTLQDIRTEPAVSVQHEPCDCKCLSPEPHAQKDINASDEAGEEVFAPGMLGPSPGTMDSSPDMYGSQVYPNTDRSGNASTSVASRGDEVNSLEPASTLGLWYLLGNYTTLSAEQAAEAAKLNITIMKLKKYPWLVDEEAVKLNITPQHCPRRYFTFSNVFGGHHNQIISLLNAFEVARNISYTLIVPPFLEKETLRIIRPNKHYIWTGFKGAGYCFIFSYHPLMGELRMQSALRLFRVLPANVSRPYHLLAPSEYVQKEVEAWKLKVAKNYTAVHRRTELRYLYSCNPRLVKERFGYCDMDLDYIRAAQAETHHSQTARFWMAIDNIYHPIAKLNASYVRYQGKYLKSKTTSLAVDFWIMIGASLFLGNPSSSIALNVCNIRRLQNPPLPCFNFTFCFDRVPYIAGWPCGSPVEDNSIYLSHAYDETLKSEGKPITH</sequence>
<feature type="transmembrane region" description="Helical" evidence="2">
    <location>
        <begin position="6"/>
        <end position="28"/>
    </location>
</feature>
<evidence type="ECO:0000313" key="3">
    <source>
        <dbReference type="EMBL" id="CAE0794301.1"/>
    </source>
</evidence>
<feature type="compositionally biased region" description="Polar residues" evidence="1">
    <location>
        <begin position="93"/>
        <end position="108"/>
    </location>
</feature>
<keyword evidence="2" id="KW-0472">Membrane</keyword>